<evidence type="ECO:0000256" key="4">
    <source>
        <dbReference type="SAM" id="MobiDB-lite"/>
    </source>
</evidence>
<evidence type="ECO:0000256" key="3">
    <source>
        <dbReference type="ARBA" id="ARBA00022917"/>
    </source>
</evidence>
<keyword evidence="3" id="KW-0648">Protein biosynthesis</keyword>
<evidence type="ECO:0000313" key="6">
    <source>
        <dbReference type="Proteomes" id="UP001289374"/>
    </source>
</evidence>
<dbReference type="GO" id="GO:0003729">
    <property type="term" value="F:mRNA binding"/>
    <property type="evidence" value="ECO:0007669"/>
    <property type="project" value="TreeGrafter"/>
</dbReference>
<comment type="caution">
    <text evidence="5">The sequence shown here is derived from an EMBL/GenBank/DDBJ whole genome shotgun (WGS) entry which is preliminary data.</text>
</comment>
<reference evidence="5" key="1">
    <citation type="submission" date="2020-06" db="EMBL/GenBank/DDBJ databases">
        <authorList>
            <person name="Li T."/>
            <person name="Hu X."/>
            <person name="Zhang T."/>
            <person name="Song X."/>
            <person name="Zhang H."/>
            <person name="Dai N."/>
            <person name="Sheng W."/>
            <person name="Hou X."/>
            <person name="Wei L."/>
        </authorList>
    </citation>
    <scope>NUCLEOTIDE SEQUENCE</scope>
    <source>
        <strain evidence="5">K16</strain>
        <tissue evidence="5">Leaf</tissue>
    </source>
</reference>
<dbReference type="AlphaFoldDB" id="A0AAE2C6X6"/>
<accession>A0AAE2C6X6</accession>
<name>A0AAE2C6X6_9LAMI</name>
<feature type="compositionally biased region" description="Polar residues" evidence="4">
    <location>
        <begin position="21"/>
        <end position="38"/>
    </location>
</feature>
<dbReference type="GO" id="GO:0016281">
    <property type="term" value="C:eukaryotic translation initiation factor 4F complex"/>
    <property type="evidence" value="ECO:0007669"/>
    <property type="project" value="TreeGrafter"/>
</dbReference>
<gene>
    <name evidence="5" type="ORF">Sango_0164500</name>
</gene>
<evidence type="ECO:0000256" key="2">
    <source>
        <dbReference type="ARBA" id="ARBA00022540"/>
    </source>
</evidence>
<dbReference type="PANTHER" id="PTHR23253:SF9">
    <property type="entry name" value="EUKARYOTIC TRANSLATION INITIATION FACTOR 4 GAMMA 2"/>
    <property type="match status" value="1"/>
</dbReference>
<comment type="similarity">
    <text evidence="1">Belongs to the eukaryotic initiation factor 4G family.</text>
</comment>
<dbReference type="SUPFAM" id="SSF48371">
    <property type="entry name" value="ARM repeat"/>
    <property type="match status" value="1"/>
</dbReference>
<dbReference type="Gene3D" id="1.25.40.180">
    <property type="match status" value="1"/>
</dbReference>
<evidence type="ECO:0000256" key="1">
    <source>
        <dbReference type="ARBA" id="ARBA00005775"/>
    </source>
</evidence>
<feature type="region of interest" description="Disordered" evidence="4">
    <location>
        <begin position="1"/>
        <end position="80"/>
    </location>
</feature>
<dbReference type="InterPro" id="IPR016024">
    <property type="entry name" value="ARM-type_fold"/>
</dbReference>
<proteinExistence type="inferred from homology"/>
<reference evidence="5" key="2">
    <citation type="journal article" date="2024" name="Plant">
        <title>Genomic evolution and insights into agronomic trait innovations of Sesamum species.</title>
        <authorList>
            <person name="Miao H."/>
            <person name="Wang L."/>
            <person name="Qu L."/>
            <person name="Liu H."/>
            <person name="Sun Y."/>
            <person name="Le M."/>
            <person name="Wang Q."/>
            <person name="Wei S."/>
            <person name="Zheng Y."/>
            <person name="Lin W."/>
            <person name="Duan Y."/>
            <person name="Cao H."/>
            <person name="Xiong S."/>
            <person name="Wang X."/>
            <person name="Wei L."/>
            <person name="Li C."/>
            <person name="Ma Q."/>
            <person name="Ju M."/>
            <person name="Zhao R."/>
            <person name="Li G."/>
            <person name="Mu C."/>
            <person name="Tian Q."/>
            <person name="Mei H."/>
            <person name="Zhang T."/>
            <person name="Gao T."/>
            <person name="Zhang H."/>
        </authorList>
    </citation>
    <scope>NUCLEOTIDE SEQUENCE</scope>
    <source>
        <strain evidence="5">K16</strain>
    </source>
</reference>
<protein>
    <submittedName>
        <fullName evidence="5">Eukaryotic translation initiation factor 4G</fullName>
    </submittedName>
</protein>
<dbReference type="Proteomes" id="UP001289374">
    <property type="component" value="Unassembled WGS sequence"/>
</dbReference>
<organism evidence="5 6">
    <name type="scientific">Sesamum angolense</name>
    <dbReference type="NCBI Taxonomy" id="2727404"/>
    <lineage>
        <taxon>Eukaryota</taxon>
        <taxon>Viridiplantae</taxon>
        <taxon>Streptophyta</taxon>
        <taxon>Embryophyta</taxon>
        <taxon>Tracheophyta</taxon>
        <taxon>Spermatophyta</taxon>
        <taxon>Magnoliopsida</taxon>
        <taxon>eudicotyledons</taxon>
        <taxon>Gunneridae</taxon>
        <taxon>Pentapetalae</taxon>
        <taxon>asterids</taxon>
        <taxon>lamiids</taxon>
        <taxon>Lamiales</taxon>
        <taxon>Pedaliaceae</taxon>
        <taxon>Sesamum</taxon>
    </lineage>
</organism>
<evidence type="ECO:0000313" key="5">
    <source>
        <dbReference type="EMBL" id="KAK4410915.1"/>
    </source>
</evidence>
<dbReference type="EMBL" id="JACGWL010000001">
    <property type="protein sequence ID" value="KAK4410915.1"/>
    <property type="molecule type" value="Genomic_DNA"/>
</dbReference>
<feature type="region of interest" description="Disordered" evidence="4">
    <location>
        <begin position="258"/>
        <end position="281"/>
    </location>
</feature>
<dbReference type="PANTHER" id="PTHR23253">
    <property type="entry name" value="EUKARYOTIC TRANSLATION INITIATION FACTOR 4 GAMMA"/>
    <property type="match status" value="1"/>
</dbReference>
<feature type="compositionally biased region" description="Basic residues" evidence="4">
    <location>
        <begin position="258"/>
        <end position="271"/>
    </location>
</feature>
<keyword evidence="2 5" id="KW-0396">Initiation factor</keyword>
<sequence length="336" mass="37630">MAYKGPAENKEAVTSADGSEKSSIISEKQTSANVSQDNAAPCEKPAQGKVEPDDWEDAAEISSPQLETSKNENDDKDGDGYELATKRYKMVSSAHVSRQSYPSPGRTIDRPLVVLDQIVVVVASEMKINGVNFLVSYVGRGDMRTDVGYASNIVGFRPGQGGNYGVLRNPRAQTPMQYAGGILSGPMQSLGPHGGIQRNNSDSDRWQRGAGFQKDLPDLSVENERITFKILLLNKCQEEFEREKEKKRRQIKLRKKVKLNRQRKRERRKTPSTKTHYQNPDEENIEALCKLMSTIGEMIDHPKAKNILMPILISWPVVQQYEAFVQGQIHVKDLSI</sequence>
<keyword evidence="6" id="KW-1185">Reference proteome</keyword>
<dbReference type="GO" id="GO:0003743">
    <property type="term" value="F:translation initiation factor activity"/>
    <property type="evidence" value="ECO:0007669"/>
    <property type="project" value="UniProtKB-KW"/>
</dbReference>